<feature type="compositionally biased region" description="Polar residues" evidence="1">
    <location>
        <begin position="211"/>
        <end position="221"/>
    </location>
</feature>
<evidence type="ECO:0000313" key="3">
    <source>
        <dbReference type="EMBL" id="NEG90427.1"/>
    </source>
</evidence>
<keyword evidence="2" id="KW-0472">Membrane</keyword>
<dbReference type="Proteomes" id="UP000469194">
    <property type="component" value="Unassembled WGS sequence"/>
</dbReference>
<feature type="transmembrane region" description="Helical" evidence="2">
    <location>
        <begin position="731"/>
        <end position="749"/>
    </location>
</feature>
<dbReference type="EMBL" id="WHZW01000026">
    <property type="protein sequence ID" value="NEG90427.1"/>
    <property type="molecule type" value="Genomic_DNA"/>
</dbReference>
<sequence>MADEGDGTSADTTDVTRNGTNGTSDDTSDGTAASDAVTITIDAATPVVTSSSGYSLKATISNPTSKKLSAGTLTATTNARFTFFSRTDIQEWAEGTAAIPAMDVLGSVDVPELAPNATKQVTVTADQQALSQIVSWGPKPLALVYMSGDTLVAQAHSFLTRSSDGLNNVSTPAMNLTVVLPIASTAWESDEQAVSTLVDGGTGTSGDGSSENQSGSAANGGTTEGDESNGTSNSDSDDTSDKDKTDDAGTNDGQQSETQSETTQSDGKQQSSTDDAKTSAAAGDTVTLGDDEQLERTRLQLITKHPKLQVVADPTTLDAMAMPPKVNGLMQPAGFDITTYSAYGDASSYQSAGVSTKSWNADAALSDYRSALGDRSASNAIYAWQGDAAWSLTSLTEAKRQGYSTVIADHEFDNSDDSTVHTGKIVVPTEAGDVTVLTEQRELSRLAQGKATSADAAGEASAAGRLARFVAQSAFYQMEQPYTSRNLLVCFGTDADTAMIDALMNAVEQSPWLELTDLDTLSQADAYASGDDALQIVQNDATLSNAQTQQVQQTLASLTASRNGVTQFVSSIVTDDKSAQRSGLKEWTDSLLAVHSRFALHALSGDETTAEHMANSAAGLATQLLGGVAIAPSEAVTVVSETAKMMVTVSNQHPYPVHVKVSSITDSPEIVTSRIAETDVPAHGEAQVTFTIRVATSGKANATISLQDRDGHPFGSAQTTAITSVLRISDMSGFVIIGFAILLGLLGLWRQFHRKKDPDE</sequence>
<name>A0A6N9Z6U0_9BIFI</name>
<feature type="compositionally biased region" description="Low complexity" evidence="1">
    <location>
        <begin position="18"/>
        <end position="31"/>
    </location>
</feature>
<gene>
    <name evidence="3" type="ORF">GFD25_10630</name>
</gene>
<evidence type="ECO:0000256" key="1">
    <source>
        <dbReference type="SAM" id="MobiDB-lite"/>
    </source>
</evidence>
<reference evidence="3 4" key="1">
    <citation type="submission" date="2019-10" db="EMBL/GenBank/DDBJ databases">
        <title>Bifidobacterium from non-human primates.</title>
        <authorList>
            <person name="Modesto M."/>
        </authorList>
    </citation>
    <scope>NUCLEOTIDE SEQUENCE [LARGE SCALE GENOMIC DNA]</scope>
    <source>
        <strain evidence="3 4">TRE17</strain>
    </source>
</reference>
<evidence type="ECO:0000313" key="4">
    <source>
        <dbReference type="Proteomes" id="UP000469194"/>
    </source>
</evidence>
<feature type="region of interest" description="Disordered" evidence="1">
    <location>
        <begin position="1"/>
        <end position="31"/>
    </location>
</feature>
<accession>A0A6N9Z6U0</accession>
<protein>
    <submittedName>
        <fullName evidence="3">Uncharacterized protein</fullName>
    </submittedName>
</protein>
<keyword evidence="4" id="KW-1185">Reference proteome</keyword>
<evidence type="ECO:0000256" key="2">
    <source>
        <dbReference type="SAM" id="Phobius"/>
    </source>
</evidence>
<organism evidence="3 4">
    <name type="scientific">Bifidobacterium aerophilum</name>
    <dbReference type="NCBI Taxonomy" id="1798155"/>
    <lineage>
        <taxon>Bacteria</taxon>
        <taxon>Bacillati</taxon>
        <taxon>Actinomycetota</taxon>
        <taxon>Actinomycetes</taxon>
        <taxon>Bifidobacteriales</taxon>
        <taxon>Bifidobacteriaceae</taxon>
        <taxon>Bifidobacterium</taxon>
    </lineage>
</organism>
<proteinExistence type="predicted"/>
<comment type="caution">
    <text evidence="3">The sequence shown here is derived from an EMBL/GenBank/DDBJ whole genome shotgun (WGS) entry which is preliminary data.</text>
</comment>
<dbReference type="InterPro" id="IPR046112">
    <property type="entry name" value="DUF6049"/>
</dbReference>
<keyword evidence="2" id="KW-0812">Transmembrane</keyword>
<keyword evidence="2" id="KW-1133">Transmembrane helix</keyword>
<feature type="compositionally biased region" description="Low complexity" evidence="1">
    <location>
        <begin position="254"/>
        <end position="265"/>
    </location>
</feature>
<feature type="region of interest" description="Disordered" evidence="1">
    <location>
        <begin position="197"/>
        <end position="291"/>
    </location>
</feature>
<dbReference type="AlphaFoldDB" id="A0A6N9Z6U0"/>
<dbReference type="Pfam" id="PF19516">
    <property type="entry name" value="DUF6049"/>
    <property type="match status" value="1"/>
</dbReference>